<keyword evidence="2" id="KW-1185">Reference proteome</keyword>
<dbReference type="InParanoid" id="A5KDM9"/>
<feature type="non-terminal residue" evidence="1">
    <location>
        <position position="1"/>
    </location>
</feature>
<dbReference type="AlphaFoldDB" id="A5KDM9"/>
<evidence type="ECO:0000313" key="1">
    <source>
        <dbReference type="EMBL" id="EDL42540.1"/>
    </source>
</evidence>
<evidence type="ECO:0000313" key="2">
    <source>
        <dbReference type="Proteomes" id="UP000008333"/>
    </source>
</evidence>
<name>A5KDM9_PLAVS</name>
<dbReference type="VEuPathDB" id="PlasmoDB:PVX_153260"/>
<organism evidence="1 2">
    <name type="scientific">Plasmodium vivax (strain Salvador I)</name>
    <dbReference type="NCBI Taxonomy" id="126793"/>
    <lineage>
        <taxon>Eukaryota</taxon>
        <taxon>Sar</taxon>
        <taxon>Alveolata</taxon>
        <taxon>Apicomplexa</taxon>
        <taxon>Aconoidasida</taxon>
        <taxon>Haemosporida</taxon>
        <taxon>Plasmodiidae</taxon>
        <taxon>Plasmodium</taxon>
        <taxon>Plasmodium (Plasmodium)</taxon>
    </lineage>
</organism>
<sequence length="67" mass="7792">SIRSFSLSHGLYTALGPLIRSLVSKKEKLRQSTNKHLAEQWLQRTSEYMDSNSESAHYNFPYQSMQN</sequence>
<dbReference type="RefSeq" id="XP_001612333.1">
    <property type="nucleotide sequence ID" value="XM_001612283.1"/>
</dbReference>
<gene>
    <name evidence="1" type="ORF">PVX_153260</name>
</gene>
<dbReference type="Proteomes" id="UP000008333">
    <property type="component" value="Unassembled WGS sequence"/>
</dbReference>
<proteinExistence type="predicted"/>
<dbReference type="EMBL" id="AAKM01001891">
    <property type="protein sequence ID" value="EDL42540.1"/>
    <property type="molecule type" value="Genomic_DNA"/>
</dbReference>
<dbReference type="KEGG" id="pvx:PVX_153260"/>
<protein>
    <submittedName>
        <fullName evidence="1">Variable surface protein Vir17, truncated, putative</fullName>
    </submittedName>
</protein>
<dbReference type="GeneID" id="5471543"/>
<accession>A5KDM9</accession>
<comment type="caution">
    <text evidence="1">The sequence shown here is derived from an EMBL/GenBank/DDBJ whole genome shotgun (WGS) entry which is preliminary data.</text>
</comment>
<reference evidence="1 2" key="1">
    <citation type="journal article" date="2008" name="Nature">
        <title>Comparative genomics of the neglected human malaria parasite Plasmodium vivax.</title>
        <authorList>
            <person name="Carlton J.M."/>
            <person name="Adams J.H."/>
            <person name="Silva J.C."/>
            <person name="Bidwell S.L."/>
            <person name="Lorenzi H."/>
            <person name="Caler E."/>
            <person name="Crabtree J."/>
            <person name="Angiuoli S.V."/>
            <person name="Merino E.F."/>
            <person name="Amedeo P."/>
            <person name="Cheng Q."/>
            <person name="Coulson R.M."/>
            <person name="Crabb B.S."/>
            <person name="Del Portillo H.A."/>
            <person name="Essien K."/>
            <person name="Feldblyum T.V."/>
            <person name="Fernandez-Becerra C."/>
            <person name="Gilson P.R."/>
            <person name="Gueye A.H."/>
            <person name="Guo X."/>
            <person name="Kang'a S."/>
            <person name="Kooij T.W."/>
            <person name="Korsinczky M."/>
            <person name="Meyer E.V."/>
            <person name="Nene V."/>
            <person name="Paulsen I."/>
            <person name="White O."/>
            <person name="Ralph S.A."/>
            <person name="Ren Q."/>
            <person name="Sargeant T.J."/>
            <person name="Salzberg S.L."/>
            <person name="Stoeckert C.J."/>
            <person name="Sullivan S.A."/>
            <person name="Yamamoto M.M."/>
            <person name="Hoffman S.L."/>
            <person name="Wortman J.R."/>
            <person name="Gardner M.J."/>
            <person name="Galinski M.R."/>
            <person name="Barnwell J.W."/>
            <person name="Fraser-Liggett C.M."/>
        </authorList>
    </citation>
    <scope>NUCLEOTIDE SEQUENCE [LARGE SCALE GENOMIC DNA]</scope>
    <source>
        <strain evidence="1 2">Salvador I</strain>
    </source>
</reference>